<comment type="caution">
    <text evidence="2">The sequence shown here is derived from an EMBL/GenBank/DDBJ whole genome shotgun (WGS) entry which is preliminary data.</text>
</comment>
<evidence type="ECO:0000313" key="2">
    <source>
        <dbReference type="EMBL" id="KAL3831159.1"/>
    </source>
</evidence>
<dbReference type="EMBL" id="JBJXBP010000005">
    <property type="protein sequence ID" value="KAL3831159.1"/>
    <property type="molecule type" value="Genomic_DNA"/>
</dbReference>
<dbReference type="AlphaFoldDB" id="A0ABD3T2L9"/>
<dbReference type="Proteomes" id="UP001634393">
    <property type="component" value="Unassembled WGS sequence"/>
</dbReference>
<name>A0ABD3T2L9_9LAMI</name>
<evidence type="ECO:0000313" key="3">
    <source>
        <dbReference type="Proteomes" id="UP001634393"/>
    </source>
</evidence>
<sequence>MLDILDVVQLNRLTLYVQDHLHINSLEDNGNYHIPSCVPLPRHRINNYAMQENLRLMSMRGDMLGSYHPNATSNGPLPPPSSMHDLD</sequence>
<reference evidence="2 3" key="1">
    <citation type="submission" date="2024-12" db="EMBL/GenBank/DDBJ databases">
        <title>The unique morphological basis and parallel evolutionary history of personate flowers in Penstemon.</title>
        <authorList>
            <person name="Depatie T.H."/>
            <person name="Wessinger C.A."/>
        </authorList>
    </citation>
    <scope>NUCLEOTIDE SEQUENCE [LARGE SCALE GENOMIC DNA]</scope>
    <source>
        <strain evidence="2">WTNN_2</strain>
        <tissue evidence="2">Leaf</tissue>
    </source>
</reference>
<proteinExistence type="predicted"/>
<accession>A0ABD3T2L9</accession>
<organism evidence="2 3">
    <name type="scientific">Penstemon smallii</name>
    <dbReference type="NCBI Taxonomy" id="265156"/>
    <lineage>
        <taxon>Eukaryota</taxon>
        <taxon>Viridiplantae</taxon>
        <taxon>Streptophyta</taxon>
        <taxon>Embryophyta</taxon>
        <taxon>Tracheophyta</taxon>
        <taxon>Spermatophyta</taxon>
        <taxon>Magnoliopsida</taxon>
        <taxon>eudicotyledons</taxon>
        <taxon>Gunneridae</taxon>
        <taxon>Pentapetalae</taxon>
        <taxon>asterids</taxon>
        <taxon>lamiids</taxon>
        <taxon>Lamiales</taxon>
        <taxon>Plantaginaceae</taxon>
        <taxon>Cheloneae</taxon>
        <taxon>Penstemon</taxon>
    </lineage>
</organism>
<keyword evidence="3" id="KW-1185">Reference proteome</keyword>
<gene>
    <name evidence="2" type="ORF">ACJIZ3_019961</name>
</gene>
<feature type="region of interest" description="Disordered" evidence="1">
    <location>
        <begin position="65"/>
        <end position="87"/>
    </location>
</feature>
<protein>
    <submittedName>
        <fullName evidence="2">Uncharacterized protein</fullName>
    </submittedName>
</protein>
<evidence type="ECO:0000256" key="1">
    <source>
        <dbReference type="SAM" id="MobiDB-lite"/>
    </source>
</evidence>